<dbReference type="AlphaFoldDB" id="A0A0L0W8D6"/>
<dbReference type="Proteomes" id="UP000037267">
    <property type="component" value="Unassembled WGS sequence"/>
</dbReference>
<gene>
    <name evidence="1" type="ORF">CLPU_13c00540</name>
</gene>
<dbReference type="EMBL" id="LGSS01000013">
    <property type="protein sequence ID" value="KNF07712.1"/>
    <property type="molecule type" value="Genomic_DNA"/>
</dbReference>
<dbReference type="STRING" id="1503.CLPU_13c00540"/>
<keyword evidence="2" id="KW-1185">Reference proteome</keyword>
<dbReference type="GO" id="GO:0006598">
    <property type="term" value="P:polyamine catabolic process"/>
    <property type="evidence" value="ECO:0007669"/>
    <property type="project" value="TreeGrafter"/>
</dbReference>
<dbReference type="CDD" id="cd01745">
    <property type="entry name" value="GATase1_2"/>
    <property type="match status" value="1"/>
</dbReference>
<dbReference type="RefSeq" id="WP_050356005.1">
    <property type="nucleotide sequence ID" value="NZ_LGSS01000013.1"/>
</dbReference>
<accession>A0A0L0W8D6</accession>
<dbReference type="SUPFAM" id="SSF52317">
    <property type="entry name" value="Class I glutamine amidotransferase-like"/>
    <property type="match status" value="1"/>
</dbReference>
<protein>
    <submittedName>
        <fullName evidence="1">Putative glutamine amidotransferase</fullName>
    </submittedName>
</protein>
<dbReference type="Pfam" id="PF07722">
    <property type="entry name" value="Peptidase_C26"/>
    <property type="match status" value="1"/>
</dbReference>
<reference evidence="2" key="1">
    <citation type="submission" date="2015-07" db="EMBL/GenBank/DDBJ databases">
        <title>Draft genome sequence of the purine-degrading Gottschalkia purinilyticum DSM 1384 (formerly Clostridium purinilyticum).</title>
        <authorList>
            <person name="Poehlein A."/>
            <person name="Schiel-Bengelsdorf B."/>
            <person name="Bengelsdorf F.R."/>
            <person name="Daniel R."/>
            <person name="Duerre P."/>
        </authorList>
    </citation>
    <scope>NUCLEOTIDE SEQUENCE [LARGE SCALE GENOMIC DNA]</scope>
    <source>
        <strain evidence="2">DSM 1384</strain>
    </source>
</reference>
<sequence length="240" mass="27075">MQKPVIGLVSSLTYYTLPNKELAEKVSLDIEYSECIESAGGIPLVIPITKIREDIERQVELCDGLLFTGGMDINPITYGEEIYYDLWKYNSSLDKFQLTLGEIALEKNLPILGICRGLQILNVVRGGTLYQDLSQIKKATLKHIQASKRSDIGHKVTIEEDSILYSIFGKETYVNTLHHQVIKDIGRGIKVVSRSSDGIIEGIEIPDRKFVVAVQWHPELLAEYDDKSKALFKLFIDNCK</sequence>
<evidence type="ECO:0000313" key="1">
    <source>
        <dbReference type="EMBL" id="KNF07712.1"/>
    </source>
</evidence>
<organism evidence="1 2">
    <name type="scientific">Gottschalkia purinilytica</name>
    <name type="common">Clostridium purinilyticum</name>
    <dbReference type="NCBI Taxonomy" id="1503"/>
    <lineage>
        <taxon>Bacteria</taxon>
        <taxon>Bacillati</taxon>
        <taxon>Bacillota</taxon>
        <taxon>Tissierellia</taxon>
        <taxon>Tissierellales</taxon>
        <taxon>Gottschalkiaceae</taxon>
        <taxon>Gottschalkia</taxon>
    </lineage>
</organism>
<dbReference type="PANTHER" id="PTHR43235:SF1">
    <property type="entry name" value="GLUTAMINE AMIDOTRANSFERASE PB2B2.05-RELATED"/>
    <property type="match status" value="1"/>
</dbReference>
<dbReference type="PATRIC" id="fig|1503.3.peg.447"/>
<dbReference type="PANTHER" id="PTHR43235">
    <property type="entry name" value="GLUTAMINE AMIDOTRANSFERASE PB2B2.05-RELATED"/>
    <property type="match status" value="1"/>
</dbReference>
<proteinExistence type="predicted"/>
<dbReference type="GO" id="GO:0016740">
    <property type="term" value="F:transferase activity"/>
    <property type="evidence" value="ECO:0007669"/>
    <property type="project" value="UniProtKB-KW"/>
</dbReference>
<name>A0A0L0W8D6_GOTPU</name>
<evidence type="ECO:0000313" key="2">
    <source>
        <dbReference type="Proteomes" id="UP000037267"/>
    </source>
</evidence>
<keyword evidence="1" id="KW-0808">Transferase</keyword>
<keyword evidence="1" id="KW-0315">Glutamine amidotransferase</keyword>
<dbReference type="GO" id="GO:0005829">
    <property type="term" value="C:cytosol"/>
    <property type="evidence" value="ECO:0007669"/>
    <property type="project" value="TreeGrafter"/>
</dbReference>
<dbReference type="InterPro" id="IPR044668">
    <property type="entry name" value="PuuD-like"/>
</dbReference>
<dbReference type="InterPro" id="IPR011697">
    <property type="entry name" value="Peptidase_C26"/>
</dbReference>
<comment type="caution">
    <text evidence="1">The sequence shown here is derived from an EMBL/GenBank/DDBJ whole genome shotgun (WGS) entry which is preliminary data.</text>
</comment>
<dbReference type="GO" id="GO:0033969">
    <property type="term" value="F:gamma-glutamyl-gamma-aminobutyrate hydrolase activity"/>
    <property type="evidence" value="ECO:0007669"/>
    <property type="project" value="TreeGrafter"/>
</dbReference>
<dbReference type="Gene3D" id="3.40.50.880">
    <property type="match status" value="1"/>
</dbReference>
<dbReference type="PROSITE" id="PS51273">
    <property type="entry name" value="GATASE_TYPE_1"/>
    <property type="match status" value="1"/>
</dbReference>
<dbReference type="OrthoDB" id="9813383at2"/>
<dbReference type="InterPro" id="IPR029062">
    <property type="entry name" value="Class_I_gatase-like"/>
</dbReference>